<reference evidence="2 3" key="1">
    <citation type="submission" date="2020-09" db="EMBL/GenBank/DDBJ databases">
        <title>De no assembly of potato wild relative species, Solanum commersonii.</title>
        <authorList>
            <person name="Cho K."/>
        </authorList>
    </citation>
    <scope>NUCLEOTIDE SEQUENCE [LARGE SCALE GENOMIC DNA]</scope>
    <source>
        <strain evidence="2">LZ3.2</strain>
        <tissue evidence="2">Leaf</tissue>
    </source>
</reference>
<gene>
    <name evidence="2" type="ORF">H5410_014570</name>
</gene>
<dbReference type="Proteomes" id="UP000824120">
    <property type="component" value="Chromosome 3"/>
</dbReference>
<sequence length="105" mass="12251">MSGHMINLVKSLLYLHEKTPIRVYNHIKKITGIIQGLFPFVYLGCPVFYGRKNKNHFEELIKKVMKRYTLITHVLQSIPIYMLLAMNPPASMINQLHKILQIFLG</sequence>
<evidence type="ECO:0000313" key="2">
    <source>
        <dbReference type="EMBL" id="KAG5614746.1"/>
    </source>
</evidence>
<dbReference type="PANTHER" id="PTHR33116:SF67">
    <property type="entry name" value="REVERSE TRANSCRIPTASE"/>
    <property type="match status" value="1"/>
</dbReference>
<accession>A0A9J5ZRR8</accession>
<name>A0A9J5ZRR8_SOLCO</name>
<keyword evidence="1" id="KW-1133">Transmembrane helix</keyword>
<dbReference type="PANTHER" id="PTHR33116">
    <property type="entry name" value="REVERSE TRANSCRIPTASE ZINC-BINDING DOMAIN-CONTAINING PROTEIN-RELATED-RELATED"/>
    <property type="match status" value="1"/>
</dbReference>
<proteinExistence type="predicted"/>
<organism evidence="2 3">
    <name type="scientific">Solanum commersonii</name>
    <name type="common">Commerson's wild potato</name>
    <name type="synonym">Commerson's nightshade</name>
    <dbReference type="NCBI Taxonomy" id="4109"/>
    <lineage>
        <taxon>Eukaryota</taxon>
        <taxon>Viridiplantae</taxon>
        <taxon>Streptophyta</taxon>
        <taxon>Embryophyta</taxon>
        <taxon>Tracheophyta</taxon>
        <taxon>Spermatophyta</taxon>
        <taxon>Magnoliopsida</taxon>
        <taxon>eudicotyledons</taxon>
        <taxon>Gunneridae</taxon>
        <taxon>Pentapetalae</taxon>
        <taxon>asterids</taxon>
        <taxon>lamiids</taxon>
        <taxon>Solanales</taxon>
        <taxon>Solanaceae</taxon>
        <taxon>Solanoideae</taxon>
        <taxon>Solaneae</taxon>
        <taxon>Solanum</taxon>
    </lineage>
</organism>
<dbReference type="AlphaFoldDB" id="A0A9J5ZRR8"/>
<keyword evidence="3" id="KW-1185">Reference proteome</keyword>
<keyword evidence="1" id="KW-0812">Transmembrane</keyword>
<evidence type="ECO:0000313" key="3">
    <source>
        <dbReference type="Proteomes" id="UP000824120"/>
    </source>
</evidence>
<protein>
    <submittedName>
        <fullName evidence="2">Uncharacterized protein</fullName>
    </submittedName>
</protein>
<comment type="caution">
    <text evidence="2">The sequence shown here is derived from an EMBL/GenBank/DDBJ whole genome shotgun (WGS) entry which is preliminary data.</text>
</comment>
<dbReference type="EMBL" id="JACXVP010000003">
    <property type="protein sequence ID" value="KAG5614746.1"/>
    <property type="molecule type" value="Genomic_DNA"/>
</dbReference>
<dbReference type="OrthoDB" id="1744944at2759"/>
<keyword evidence="1" id="KW-0472">Membrane</keyword>
<feature type="transmembrane region" description="Helical" evidence="1">
    <location>
        <begin position="30"/>
        <end position="49"/>
    </location>
</feature>
<feature type="transmembrane region" description="Helical" evidence="1">
    <location>
        <begin position="70"/>
        <end position="86"/>
    </location>
</feature>
<evidence type="ECO:0000256" key="1">
    <source>
        <dbReference type="SAM" id="Phobius"/>
    </source>
</evidence>